<keyword evidence="6" id="KW-1133">Transmembrane helix</keyword>
<accession>A0A6G4U624</accession>
<dbReference type="InterPro" id="IPR000719">
    <property type="entry name" value="Prot_kinase_dom"/>
</dbReference>
<evidence type="ECO:0000256" key="5">
    <source>
        <dbReference type="SAM" id="MobiDB-lite"/>
    </source>
</evidence>
<evidence type="ECO:0000256" key="2">
    <source>
        <dbReference type="ARBA" id="ARBA00022741"/>
    </source>
</evidence>
<dbReference type="GO" id="GO:0005524">
    <property type="term" value="F:ATP binding"/>
    <property type="evidence" value="ECO:0007669"/>
    <property type="project" value="UniProtKB-KW"/>
</dbReference>
<dbReference type="InterPro" id="IPR011009">
    <property type="entry name" value="Kinase-like_dom_sf"/>
</dbReference>
<keyword evidence="8" id="KW-0723">Serine/threonine-protein kinase</keyword>
<feature type="transmembrane region" description="Helical" evidence="6">
    <location>
        <begin position="315"/>
        <end position="335"/>
    </location>
</feature>
<evidence type="ECO:0000256" key="1">
    <source>
        <dbReference type="ARBA" id="ARBA00022679"/>
    </source>
</evidence>
<keyword evidence="3 8" id="KW-0418">Kinase</keyword>
<proteinExistence type="predicted"/>
<keyword evidence="2" id="KW-0547">Nucleotide-binding</keyword>
<dbReference type="InterPro" id="IPR008271">
    <property type="entry name" value="Ser/Thr_kinase_AS"/>
</dbReference>
<evidence type="ECO:0000256" key="4">
    <source>
        <dbReference type="ARBA" id="ARBA00022840"/>
    </source>
</evidence>
<name>A0A6G4U624_9ACTN</name>
<keyword evidence="9" id="KW-1185">Reference proteome</keyword>
<comment type="caution">
    <text evidence="8">The sequence shown here is derived from an EMBL/GenBank/DDBJ whole genome shotgun (WGS) entry which is preliminary data.</text>
</comment>
<dbReference type="PANTHER" id="PTHR43289">
    <property type="entry name" value="MITOGEN-ACTIVATED PROTEIN KINASE KINASE KINASE 20-RELATED"/>
    <property type="match status" value="1"/>
</dbReference>
<dbReference type="PROSITE" id="PS50011">
    <property type="entry name" value="PROTEIN_KINASE_DOM"/>
    <property type="match status" value="1"/>
</dbReference>
<protein>
    <submittedName>
        <fullName evidence="8">Serine/threonine protein kinase</fullName>
    </submittedName>
</protein>
<keyword evidence="4" id="KW-0067">ATP-binding</keyword>
<dbReference type="Proteomes" id="UP000481583">
    <property type="component" value="Unassembled WGS sequence"/>
</dbReference>
<feature type="region of interest" description="Disordered" evidence="5">
    <location>
        <begin position="259"/>
        <end position="281"/>
    </location>
</feature>
<evidence type="ECO:0000259" key="7">
    <source>
        <dbReference type="PROSITE" id="PS50011"/>
    </source>
</evidence>
<evidence type="ECO:0000256" key="6">
    <source>
        <dbReference type="SAM" id="Phobius"/>
    </source>
</evidence>
<dbReference type="EMBL" id="JAAKZV010000108">
    <property type="protein sequence ID" value="NGN66747.1"/>
    <property type="molecule type" value="Genomic_DNA"/>
</dbReference>
<dbReference type="PROSITE" id="PS00108">
    <property type="entry name" value="PROTEIN_KINASE_ST"/>
    <property type="match status" value="1"/>
</dbReference>
<dbReference type="Gene3D" id="3.30.200.20">
    <property type="entry name" value="Phosphorylase Kinase, domain 1"/>
    <property type="match status" value="1"/>
</dbReference>
<evidence type="ECO:0000313" key="9">
    <source>
        <dbReference type="Proteomes" id="UP000481583"/>
    </source>
</evidence>
<dbReference type="SUPFAM" id="SSF56112">
    <property type="entry name" value="Protein kinase-like (PK-like)"/>
    <property type="match status" value="1"/>
</dbReference>
<keyword evidence="6" id="KW-0812">Transmembrane</keyword>
<sequence>GEVWAGRDRSLRRDVAVKLLAMQDAASPDLPARFEREAVAAAQINHPNVVALYDRGVHEDMLFLVMEKVEGGNLAEHLRDEGPMDPDRALAIAGEVCAALDAAHTAGVIHYDIKPQNIMITPAGGVKVVDFGIAGFLQATFSVARSSQLIPAGTPEYGAPEQFLSERGNVRSDLYALGAVLFALLAGHPPVTGHNALALVRRKLDEDAPSLSDVRPGTPAALVVLVAELLDRDAERRPASAGEVRQRLRQLREDAGRTTALAQPAATVRQPPRTVQESDSDDTYTFTWTAQEPLADYPGTIAGLGRSRKATQIRVAVAGVLWVLIGMLAIAVLNFNADGDRDAWDQATLQGVIGVATLGLVGCVVHAGITGARARDHERRSSWTLTIGPHHIRTTHGSRHKTYPWEQIRTATVVAISGTSPGDAYLGLHIRPESGRLRNAAPLPAGWPEPRPGRPRLGASSAPAARRDALVPVCVLGPMNPGDRFDFAEAMERYGDQRWTPTAALQ</sequence>
<evidence type="ECO:0000256" key="3">
    <source>
        <dbReference type="ARBA" id="ARBA00022777"/>
    </source>
</evidence>
<feature type="non-terminal residue" evidence="8">
    <location>
        <position position="1"/>
    </location>
</feature>
<keyword evidence="1" id="KW-0808">Transferase</keyword>
<feature type="domain" description="Protein kinase" evidence="7">
    <location>
        <begin position="1"/>
        <end position="249"/>
    </location>
</feature>
<dbReference type="RefSeq" id="WP_165240053.1">
    <property type="nucleotide sequence ID" value="NZ_JAAKZV010000108.1"/>
</dbReference>
<organism evidence="8 9">
    <name type="scientific">Streptomyces coryli</name>
    <dbReference type="NCBI Taxonomy" id="1128680"/>
    <lineage>
        <taxon>Bacteria</taxon>
        <taxon>Bacillati</taxon>
        <taxon>Actinomycetota</taxon>
        <taxon>Actinomycetes</taxon>
        <taxon>Kitasatosporales</taxon>
        <taxon>Streptomycetaceae</taxon>
        <taxon>Streptomyces</taxon>
    </lineage>
</organism>
<evidence type="ECO:0000313" key="8">
    <source>
        <dbReference type="EMBL" id="NGN66747.1"/>
    </source>
</evidence>
<feature type="transmembrane region" description="Helical" evidence="6">
    <location>
        <begin position="347"/>
        <end position="369"/>
    </location>
</feature>
<dbReference type="PANTHER" id="PTHR43289:SF30">
    <property type="entry name" value="NON-SPECIFIC SERINE_THREONINE PROTEIN KINASE"/>
    <property type="match status" value="1"/>
</dbReference>
<feature type="region of interest" description="Disordered" evidence="5">
    <location>
        <begin position="439"/>
        <end position="463"/>
    </location>
</feature>
<dbReference type="GO" id="GO:0004674">
    <property type="term" value="F:protein serine/threonine kinase activity"/>
    <property type="evidence" value="ECO:0007669"/>
    <property type="project" value="UniProtKB-KW"/>
</dbReference>
<reference evidence="8 9" key="1">
    <citation type="submission" date="2020-02" db="EMBL/GenBank/DDBJ databases">
        <title>Whole-genome analyses of novel actinobacteria.</title>
        <authorList>
            <person name="Sahin N."/>
        </authorList>
    </citation>
    <scope>NUCLEOTIDE SEQUENCE [LARGE SCALE GENOMIC DNA]</scope>
    <source>
        <strain evidence="8 9">A7024</strain>
    </source>
</reference>
<dbReference type="Gene3D" id="1.10.510.10">
    <property type="entry name" value="Transferase(Phosphotransferase) domain 1"/>
    <property type="match status" value="1"/>
</dbReference>
<gene>
    <name evidence="8" type="ORF">G5C51_22935</name>
</gene>
<dbReference type="SMART" id="SM00220">
    <property type="entry name" value="S_TKc"/>
    <property type="match status" value="1"/>
</dbReference>
<dbReference type="CDD" id="cd14014">
    <property type="entry name" value="STKc_PknB_like"/>
    <property type="match status" value="1"/>
</dbReference>
<keyword evidence="6" id="KW-0472">Membrane</keyword>
<dbReference type="Pfam" id="PF00069">
    <property type="entry name" value="Pkinase"/>
    <property type="match status" value="1"/>
</dbReference>
<dbReference type="AlphaFoldDB" id="A0A6G4U624"/>